<reference evidence="2" key="1">
    <citation type="submission" date="2006-09" db="EMBL/GenBank/DDBJ databases">
        <title>Annotation of Plasmodium falciparum Dd2.</title>
        <authorList>
            <consortium name="The Broad Institute Genome Sequencing Platform"/>
            <person name="Volkman S.K."/>
            <person name="Neafsey D.E."/>
            <person name="Dash A.P."/>
            <person name="Chitnis C.E."/>
            <person name="Hartl D.L."/>
            <person name="Young S.K."/>
            <person name="Zeng Q."/>
            <person name="Koehrsen M."/>
            <person name="Alvarado L."/>
            <person name="Berlin A."/>
            <person name="Borenstein D."/>
            <person name="Chapman S.B."/>
            <person name="Chen Z."/>
            <person name="Engels R."/>
            <person name="Freedman E."/>
            <person name="Gellesch M."/>
            <person name="Goldberg J."/>
            <person name="Griggs A."/>
            <person name="Gujja S."/>
            <person name="Heilman E.R."/>
            <person name="Heiman D.I."/>
            <person name="Howarth C."/>
            <person name="Jen D."/>
            <person name="Larson L."/>
            <person name="Mehta T."/>
            <person name="Neiman D."/>
            <person name="Park D."/>
            <person name="Pearson M."/>
            <person name="Roberts A."/>
            <person name="Saif S."/>
            <person name="Shea T."/>
            <person name="Shenoy N."/>
            <person name="Sisk P."/>
            <person name="Stolte C."/>
            <person name="Sykes S."/>
            <person name="Walk T."/>
            <person name="White J."/>
            <person name="Yandava C."/>
            <person name="Haas B."/>
            <person name="Henn M.R."/>
            <person name="Nusbaum C."/>
            <person name="Birren B."/>
        </authorList>
    </citation>
    <scope>NUCLEOTIDE SEQUENCE [LARGE SCALE GENOMIC DNA]</scope>
</reference>
<name>A0A0L7M9X1_PLAF4</name>
<proteinExistence type="predicted"/>
<sequence>HHITCNLSIHIIIQLIIDLPIYKAIQILKTISLEEIAQCIMFNKNCFNIYDILYKAFHIDKIVQIIIHLG</sequence>
<accession>A0A0L7M9X1</accession>
<dbReference type="EMBL" id="GG702870">
    <property type="protein sequence ID" value="KOB89657.1"/>
    <property type="molecule type" value="Genomic_DNA"/>
</dbReference>
<dbReference type="KEGG" id="pfd:PFDG_05207"/>
<evidence type="ECO:0000313" key="2">
    <source>
        <dbReference type="Proteomes" id="UP000054282"/>
    </source>
</evidence>
<dbReference type="OrthoDB" id="392815at2759"/>
<protein>
    <submittedName>
        <fullName evidence="1">Uncharacterized protein</fullName>
    </submittedName>
</protein>
<dbReference type="Proteomes" id="UP000054282">
    <property type="component" value="Unassembled WGS sequence"/>
</dbReference>
<feature type="non-terminal residue" evidence="1">
    <location>
        <position position="1"/>
    </location>
</feature>
<dbReference type="AlphaFoldDB" id="A0A0L7M9X1"/>
<organism evidence="1 2">
    <name type="scientific">Plasmodium falciparum (isolate Dd2)</name>
    <dbReference type="NCBI Taxonomy" id="57267"/>
    <lineage>
        <taxon>Eukaryota</taxon>
        <taxon>Sar</taxon>
        <taxon>Alveolata</taxon>
        <taxon>Apicomplexa</taxon>
        <taxon>Aconoidasida</taxon>
        <taxon>Haemosporida</taxon>
        <taxon>Plasmodiidae</taxon>
        <taxon>Plasmodium</taxon>
        <taxon>Plasmodium (Laverania)</taxon>
    </lineage>
</organism>
<evidence type="ECO:0000313" key="1">
    <source>
        <dbReference type="EMBL" id="KOB89657.1"/>
    </source>
</evidence>
<reference evidence="2" key="2">
    <citation type="submission" date="2006-09" db="EMBL/GenBank/DDBJ databases">
        <title>The genome sequence of Plasmodium falciparum Dd2.</title>
        <authorList>
            <consortium name="The Broad Institute Genome Sequencing Platform"/>
            <person name="Birren B."/>
            <person name="Lander E."/>
            <person name="Galagan J."/>
            <person name="Nusbaum C."/>
            <person name="Devon K."/>
            <person name="Henn M."/>
            <person name="Jaffe D."/>
            <person name="Butler J."/>
            <person name="Alvarez P."/>
            <person name="Gnerre S."/>
            <person name="Grabherr M."/>
            <person name="Kleber M."/>
            <person name="Mauceli E."/>
            <person name="Brockman W."/>
            <person name="MacCallum I.A."/>
            <person name="Rounsley S."/>
            <person name="Young S."/>
            <person name="LaButti K."/>
            <person name="Pushparaj V."/>
            <person name="DeCaprio D."/>
            <person name="Crawford M."/>
            <person name="Koehrsen M."/>
            <person name="Engels R."/>
            <person name="Montgomery P."/>
            <person name="Pearson M."/>
            <person name="Howarth C."/>
            <person name="Larson L."/>
            <person name="Luoma S."/>
            <person name="White J."/>
            <person name="Kodira C."/>
            <person name="Zeng Q."/>
            <person name="O'Leary S."/>
            <person name="Yandava C."/>
            <person name="Alvarado L."/>
            <person name="Wirth D."/>
            <person name="Volkman S."/>
            <person name="Hartl D."/>
        </authorList>
    </citation>
    <scope>NUCLEOTIDE SEQUENCE [LARGE SCALE GENOMIC DNA]</scope>
</reference>
<gene>
    <name evidence="1" type="ORF">PFDG_05207</name>
</gene>